<evidence type="ECO:0000313" key="9">
    <source>
        <dbReference type="EMBL" id="EDW08710.1"/>
    </source>
</evidence>
<evidence type="ECO:0008006" key="11">
    <source>
        <dbReference type="Google" id="ProtNLM"/>
    </source>
</evidence>
<dbReference type="KEGG" id="dmo:Dmoj_GI19411"/>
<keyword evidence="6" id="KW-0675">Receptor</keyword>
<organism evidence="9 10">
    <name type="scientific">Drosophila mojavensis</name>
    <name type="common">Fruit fly</name>
    <dbReference type="NCBI Taxonomy" id="7230"/>
    <lineage>
        <taxon>Eukaryota</taxon>
        <taxon>Metazoa</taxon>
        <taxon>Ecdysozoa</taxon>
        <taxon>Arthropoda</taxon>
        <taxon>Hexapoda</taxon>
        <taxon>Insecta</taxon>
        <taxon>Pterygota</taxon>
        <taxon>Neoptera</taxon>
        <taxon>Endopterygota</taxon>
        <taxon>Diptera</taxon>
        <taxon>Brachycera</taxon>
        <taxon>Muscomorpha</taxon>
        <taxon>Ephydroidea</taxon>
        <taxon>Drosophilidae</taxon>
        <taxon>Drosophila</taxon>
    </lineage>
</organism>
<sequence>MAAGLDAMQLYILFISLASLCHWLHYVQLKHWSEHPNLPKDLLLQLIERIRLERDYDTLVIYGSEPCVFHELLPQLGLPTVLLSQGSSWEDWSFSSKSLLLICNSNAEQEQNRRTLLKLQQARRLVYLEPEKQPTEVCEAYFQREQVNVAMVDAVGNLYSCRCFQQENYVQLALNLSDSYQTESTALVNLNSDFDKESDSNSNPHYDAIYVEQFANMRGLPIRAEPDQNGPRAFVYHKPSTGEYEIKGYLSNLITSFAERVNATVKLRDDIGLGQKMHFNNIMQLVKLNQLDIAATLATTMDFGRNDYLTYPYIHSSYCFMIPVPAQLDYKEIYTLIVQPLVAGVLIVLFLIFSLLYIYSQDLNWRRFSLIEMLLNDRCLRGLLGHAFPMPAQPSRHLKAICMLICFASIMTTTMYESYLQTYFTHPPHEMILRSFEDILTSRYKIAVERERAIHWVFENFNLTTTNAHRVLLFDDWQELLRLRETFNDSFIYPVADLHWLTLQEEQKYFRGPVFYYSEDVCIKRFILLALPVRLHLPYRQLFERHILAMQEFGILQFWMHNSFNEMVRLKVDSRMDYSHPEEPEDQLYVRDLTNILIFYLAAHLLACICFVLELCWARIFGIK</sequence>
<evidence type="ECO:0000256" key="7">
    <source>
        <dbReference type="ARBA" id="ARBA00023180"/>
    </source>
</evidence>
<dbReference type="GO" id="GO:0005886">
    <property type="term" value="C:plasma membrane"/>
    <property type="evidence" value="ECO:0007669"/>
    <property type="project" value="UniProtKB-SubCell"/>
</dbReference>
<accession>B4KM46</accession>
<keyword evidence="2" id="KW-1003">Cell membrane</keyword>
<dbReference type="HOGENOM" id="CLU_021814_2_1_1"/>
<evidence type="ECO:0000256" key="2">
    <source>
        <dbReference type="ARBA" id="ARBA00022475"/>
    </source>
</evidence>
<dbReference type="OrthoDB" id="7851868at2759"/>
<dbReference type="InParanoid" id="B4KM46"/>
<evidence type="ECO:0000256" key="1">
    <source>
        <dbReference type="ARBA" id="ARBA00004651"/>
    </source>
</evidence>
<keyword evidence="7" id="KW-0325">Glycoprotein</keyword>
<keyword evidence="10" id="KW-1185">Reference proteome</keyword>
<dbReference type="PANTHER" id="PTHR42643:SF41">
    <property type="entry name" value="IONOTROPIC RECEPTOR 20A-RELATED"/>
    <property type="match status" value="1"/>
</dbReference>
<comment type="subcellular location">
    <subcellularLocation>
        <location evidence="1">Cell membrane</location>
        <topology evidence="1">Multi-pass membrane protein</topology>
    </subcellularLocation>
</comment>
<keyword evidence="5 8" id="KW-0472">Membrane</keyword>
<dbReference type="eggNOG" id="ENOG502T9I5">
    <property type="taxonomic scope" value="Eukaryota"/>
</dbReference>
<dbReference type="Proteomes" id="UP000009192">
    <property type="component" value="Unassembled WGS sequence"/>
</dbReference>
<gene>
    <name evidence="9" type="primary">Dmoj\GI19411</name>
    <name evidence="9" type="ORF">Dmoj_GI19411</name>
</gene>
<evidence type="ECO:0000256" key="8">
    <source>
        <dbReference type="SAM" id="Phobius"/>
    </source>
</evidence>
<dbReference type="FunCoup" id="B4KM46">
    <property type="interactions" value="51"/>
</dbReference>
<evidence type="ECO:0000256" key="6">
    <source>
        <dbReference type="ARBA" id="ARBA00023170"/>
    </source>
</evidence>
<dbReference type="InterPro" id="IPR052192">
    <property type="entry name" value="Insect_Ionotropic_Sensory_Rcpt"/>
</dbReference>
<keyword evidence="3 8" id="KW-0812">Transmembrane</keyword>
<feature type="transmembrane region" description="Helical" evidence="8">
    <location>
        <begin position="597"/>
        <end position="618"/>
    </location>
</feature>
<dbReference type="EMBL" id="CH933808">
    <property type="protein sequence ID" value="EDW08710.1"/>
    <property type="molecule type" value="Genomic_DNA"/>
</dbReference>
<evidence type="ECO:0000313" key="10">
    <source>
        <dbReference type="Proteomes" id="UP000009192"/>
    </source>
</evidence>
<keyword evidence="4 8" id="KW-1133">Transmembrane helix</keyword>
<name>B4KM46_DROMO</name>
<proteinExistence type="predicted"/>
<dbReference type="AlphaFoldDB" id="B4KM46"/>
<dbReference type="SUPFAM" id="SSF53850">
    <property type="entry name" value="Periplasmic binding protein-like II"/>
    <property type="match status" value="1"/>
</dbReference>
<feature type="transmembrane region" description="Helical" evidence="8">
    <location>
        <begin position="333"/>
        <end position="359"/>
    </location>
</feature>
<dbReference type="PhylomeDB" id="B4KM46"/>
<evidence type="ECO:0000256" key="3">
    <source>
        <dbReference type="ARBA" id="ARBA00022692"/>
    </source>
</evidence>
<evidence type="ECO:0000256" key="4">
    <source>
        <dbReference type="ARBA" id="ARBA00022989"/>
    </source>
</evidence>
<evidence type="ECO:0000256" key="5">
    <source>
        <dbReference type="ARBA" id="ARBA00023136"/>
    </source>
</evidence>
<dbReference type="PANTHER" id="PTHR42643">
    <property type="entry name" value="IONOTROPIC RECEPTOR 20A-RELATED"/>
    <property type="match status" value="1"/>
</dbReference>
<dbReference type="OMA" id="FPFPRDP"/>
<reference evidence="9 10" key="1">
    <citation type="journal article" date="2007" name="Nature">
        <title>Evolution of genes and genomes on the Drosophila phylogeny.</title>
        <authorList>
            <consortium name="Drosophila 12 Genomes Consortium"/>
            <person name="Clark A.G."/>
            <person name="Eisen M.B."/>
            <person name="Smith D.R."/>
            <person name="Bergman C.M."/>
            <person name="Oliver B."/>
            <person name="Markow T.A."/>
            <person name="Kaufman T.C."/>
            <person name="Kellis M."/>
            <person name="Gelbart W."/>
            <person name="Iyer V.N."/>
            <person name="Pollard D.A."/>
            <person name="Sackton T.B."/>
            <person name="Larracuente A.M."/>
            <person name="Singh N.D."/>
            <person name="Abad J.P."/>
            <person name="Abt D.N."/>
            <person name="Adryan B."/>
            <person name="Aguade M."/>
            <person name="Akashi H."/>
            <person name="Anderson W.W."/>
            <person name="Aquadro C.F."/>
            <person name="Ardell D.H."/>
            <person name="Arguello R."/>
            <person name="Artieri C.G."/>
            <person name="Barbash D.A."/>
            <person name="Barker D."/>
            <person name="Barsanti P."/>
            <person name="Batterham P."/>
            <person name="Batzoglou S."/>
            <person name="Begun D."/>
            <person name="Bhutkar A."/>
            <person name="Blanco E."/>
            <person name="Bosak S.A."/>
            <person name="Bradley R.K."/>
            <person name="Brand A.D."/>
            <person name="Brent M.R."/>
            <person name="Brooks A.N."/>
            <person name="Brown R.H."/>
            <person name="Butlin R.K."/>
            <person name="Caggese C."/>
            <person name="Calvi B.R."/>
            <person name="Bernardo de Carvalho A."/>
            <person name="Caspi A."/>
            <person name="Castrezana S."/>
            <person name="Celniker S.E."/>
            <person name="Chang J.L."/>
            <person name="Chapple C."/>
            <person name="Chatterji S."/>
            <person name="Chinwalla A."/>
            <person name="Civetta A."/>
            <person name="Clifton S.W."/>
            <person name="Comeron J.M."/>
            <person name="Costello J.C."/>
            <person name="Coyne J.A."/>
            <person name="Daub J."/>
            <person name="David R.G."/>
            <person name="Delcher A.L."/>
            <person name="Delehaunty K."/>
            <person name="Do C.B."/>
            <person name="Ebling H."/>
            <person name="Edwards K."/>
            <person name="Eickbush T."/>
            <person name="Evans J.D."/>
            <person name="Filipski A."/>
            <person name="Findeiss S."/>
            <person name="Freyhult E."/>
            <person name="Fulton L."/>
            <person name="Fulton R."/>
            <person name="Garcia A.C."/>
            <person name="Gardiner A."/>
            <person name="Garfield D.A."/>
            <person name="Garvin B.E."/>
            <person name="Gibson G."/>
            <person name="Gilbert D."/>
            <person name="Gnerre S."/>
            <person name="Godfrey J."/>
            <person name="Good R."/>
            <person name="Gotea V."/>
            <person name="Gravely B."/>
            <person name="Greenberg A.J."/>
            <person name="Griffiths-Jones S."/>
            <person name="Gross S."/>
            <person name="Guigo R."/>
            <person name="Gustafson E.A."/>
            <person name="Haerty W."/>
            <person name="Hahn M.W."/>
            <person name="Halligan D.L."/>
            <person name="Halpern A.L."/>
            <person name="Halter G.M."/>
            <person name="Han M.V."/>
            <person name="Heger A."/>
            <person name="Hillier L."/>
            <person name="Hinrichs A.S."/>
            <person name="Holmes I."/>
            <person name="Hoskins R.A."/>
            <person name="Hubisz M.J."/>
            <person name="Hultmark D."/>
            <person name="Huntley M.A."/>
            <person name="Jaffe D.B."/>
            <person name="Jagadeeshan S."/>
            <person name="Jeck W.R."/>
            <person name="Johnson J."/>
            <person name="Jones C.D."/>
            <person name="Jordan W.C."/>
            <person name="Karpen G.H."/>
            <person name="Kataoka E."/>
            <person name="Keightley P.D."/>
            <person name="Kheradpour P."/>
            <person name="Kirkness E.F."/>
            <person name="Koerich L.B."/>
            <person name="Kristiansen K."/>
            <person name="Kudrna D."/>
            <person name="Kulathinal R.J."/>
            <person name="Kumar S."/>
            <person name="Kwok R."/>
            <person name="Lander E."/>
            <person name="Langley C.H."/>
            <person name="Lapoint R."/>
            <person name="Lazzaro B.P."/>
            <person name="Lee S.J."/>
            <person name="Levesque L."/>
            <person name="Li R."/>
            <person name="Lin C.F."/>
            <person name="Lin M.F."/>
            <person name="Lindblad-Toh K."/>
            <person name="Llopart A."/>
            <person name="Long M."/>
            <person name="Low L."/>
            <person name="Lozovsky E."/>
            <person name="Lu J."/>
            <person name="Luo M."/>
            <person name="Machado C.A."/>
            <person name="Makalowski W."/>
            <person name="Marzo M."/>
            <person name="Matsuda M."/>
            <person name="Matzkin L."/>
            <person name="McAllister B."/>
            <person name="McBride C.S."/>
            <person name="McKernan B."/>
            <person name="McKernan K."/>
            <person name="Mendez-Lago M."/>
            <person name="Minx P."/>
            <person name="Mollenhauer M.U."/>
            <person name="Montooth K."/>
            <person name="Mount S.M."/>
            <person name="Mu X."/>
            <person name="Myers E."/>
            <person name="Negre B."/>
            <person name="Newfeld S."/>
            <person name="Nielsen R."/>
            <person name="Noor M.A."/>
            <person name="O'Grady P."/>
            <person name="Pachter L."/>
            <person name="Papaceit M."/>
            <person name="Parisi M.J."/>
            <person name="Parisi M."/>
            <person name="Parts L."/>
            <person name="Pedersen J.S."/>
            <person name="Pesole G."/>
            <person name="Phillippy A.M."/>
            <person name="Ponting C.P."/>
            <person name="Pop M."/>
            <person name="Porcelli D."/>
            <person name="Powell J.R."/>
            <person name="Prohaska S."/>
            <person name="Pruitt K."/>
            <person name="Puig M."/>
            <person name="Quesneville H."/>
            <person name="Ram K.R."/>
            <person name="Rand D."/>
            <person name="Rasmussen M.D."/>
            <person name="Reed L.K."/>
            <person name="Reenan R."/>
            <person name="Reily A."/>
            <person name="Remington K.A."/>
            <person name="Rieger T.T."/>
            <person name="Ritchie M.G."/>
            <person name="Robin C."/>
            <person name="Rogers Y.H."/>
            <person name="Rohde C."/>
            <person name="Rozas J."/>
            <person name="Rubenfield M.J."/>
            <person name="Ruiz A."/>
            <person name="Russo S."/>
            <person name="Salzberg S.L."/>
            <person name="Sanchez-Gracia A."/>
            <person name="Saranga D.J."/>
            <person name="Sato H."/>
            <person name="Schaeffer S.W."/>
            <person name="Schatz M.C."/>
            <person name="Schlenke T."/>
            <person name="Schwartz R."/>
            <person name="Segarra C."/>
            <person name="Singh R.S."/>
            <person name="Sirot L."/>
            <person name="Sirota M."/>
            <person name="Sisneros N.B."/>
            <person name="Smith C.D."/>
            <person name="Smith T.F."/>
            <person name="Spieth J."/>
            <person name="Stage D.E."/>
            <person name="Stark A."/>
            <person name="Stephan W."/>
            <person name="Strausberg R.L."/>
            <person name="Strempel S."/>
            <person name="Sturgill D."/>
            <person name="Sutton G."/>
            <person name="Sutton G.G."/>
            <person name="Tao W."/>
            <person name="Teichmann S."/>
            <person name="Tobari Y.N."/>
            <person name="Tomimura Y."/>
            <person name="Tsolas J.M."/>
            <person name="Valente V.L."/>
            <person name="Venter E."/>
            <person name="Venter J.C."/>
            <person name="Vicario S."/>
            <person name="Vieira F.G."/>
            <person name="Vilella A.J."/>
            <person name="Villasante A."/>
            <person name="Walenz B."/>
            <person name="Wang J."/>
            <person name="Wasserman M."/>
            <person name="Watts T."/>
            <person name="Wilson D."/>
            <person name="Wilson R.K."/>
            <person name="Wing R.A."/>
            <person name="Wolfner M.F."/>
            <person name="Wong A."/>
            <person name="Wong G.K."/>
            <person name="Wu C.I."/>
            <person name="Wu G."/>
            <person name="Yamamoto D."/>
            <person name="Yang H.P."/>
            <person name="Yang S.P."/>
            <person name="Yorke J.A."/>
            <person name="Yoshida K."/>
            <person name="Zdobnov E."/>
            <person name="Zhang P."/>
            <person name="Zhang Y."/>
            <person name="Zimin A.V."/>
            <person name="Baldwin J."/>
            <person name="Abdouelleil A."/>
            <person name="Abdulkadir J."/>
            <person name="Abebe A."/>
            <person name="Abera B."/>
            <person name="Abreu J."/>
            <person name="Acer S.C."/>
            <person name="Aftuck L."/>
            <person name="Alexander A."/>
            <person name="An P."/>
            <person name="Anderson E."/>
            <person name="Anderson S."/>
            <person name="Arachi H."/>
            <person name="Azer M."/>
            <person name="Bachantsang P."/>
            <person name="Barry A."/>
            <person name="Bayul T."/>
            <person name="Berlin A."/>
            <person name="Bessette D."/>
            <person name="Bloom T."/>
            <person name="Blye J."/>
            <person name="Boguslavskiy L."/>
            <person name="Bonnet C."/>
            <person name="Boukhgalter B."/>
            <person name="Bourzgui I."/>
            <person name="Brown A."/>
            <person name="Cahill P."/>
            <person name="Channer S."/>
            <person name="Cheshatsang Y."/>
            <person name="Chuda L."/>
            <person name="Citroen M."/>
            <person name="Collymore A."/>
            <person name="Cooke P."/>
            <person name="Costello M."/>
            <person name="D'Aco K."/>
            <person name="Daza R."/>
            <person name="De Haan G."/>
            <person name="DeGray S."/>
            <person name="DeMaso C."/>
            <person name="Dhargay N."/>
            <person name="Dooley K."/>
            <person name="Dooley E."/>
            <person name="Doricent M."/>
            <person name="Dorje P."/>
            <person name="Dorjee K."/>
            <person name="Dupes A."/>
            <person name="Elong R."/>
            <person name="Falk J."/>
            <person name="Farina A."/>
            <person name="Faro S."/>
            <person name="Ferguson D."/>
            <person name="Fisher S."/>
            <person name="Foley C.D."/>
            <person name="Franke A."/>
            <person name="Friedrich D."/>
            <person name="Gadbois L."/>
            <person name="Gearin G."/>
            <person name="Gearin C.R."/>
            <person name="Giannoukos G."/>
            <person name="Goode T."/>
            <person name="Graham J."/>
            <person name="Grandbois E."/>
            <person name="Grewal S."/>
            <person name="Gyaltsen K."/>
            <person name="Hafez N."/>
            <person name="Hagos B."/>
            <person name="Hall J."/>
            <person name="Henson C."/>
            <person name="Hollinger A."/>
            <person name="Honan T."/>
            <person name="Huard M.D."/>
            <person name="Hughes L."/>
            <person name="Hurhula B."/>
            <person name="Husby M.E."/>
            <person name="Kamat A."/>
            <person name="Kanga B."/>
            <person name="Kashin S."/>
            <person name="Khazanovich D."/>
            <person name="Kisner P."/>
            <person name="Lance K."/>
            <person name="Lara M."/>
            <person name="Lee W."/>
            <person name="Lennon N."/>
            <person name="Letendre F."/>
            <person name="LeVine R."/>
            <person name="Lipovsky A."/>
            <person name="Liu X."/>
            <person name="Liu J."/>
            <person name="Liu S."/>
            <person name="Lokyitsang T."/>
            <person name="Lokyitsang Y."/>
            <person name="Lubonja R."/>
            <person name="Lui A."/>
            <person name="MacDonald P."/>
            <person name="Magnisalis V."/>
            <person name="Maru K."/>
            <person name="Matthews C."/>
            <person name="McCusker W."/>
            <person name="McDonough S."/>
            <person name="Mehta T."/>
            <person name="Meldrim J."/>
            <person name="Meneus L."/>
            <person name="Mihai O."/>
            <person name="Mihalev A."/>
            <person name="Mihova T."/>
            <person name="Mittelman R."/>
            <person name="Mlenga V."/>
            <person name="Montmayeur A."/>
            <person name="Mulrain L."/>
            <person name="Navidi A."/>
            <person name="Naylor J."/>
            <person name="Negash T."/>
            <person name="Nguyen T."/>
            <person name="Nguyen N."/>
            <person name="Nicol R."/>
            <person name="Norbu C."/>
            <person name="Norbu N."/>
            <person name="Novod N."/>
            <person name="O'Neill B."/>
            <person name="Osman S."/>
            <person name="Markiewicz E."/>
            <person name="Oyono O.L."/>
            <person name="Patti C."/>
            <person name="Phunkhang P."/>
            <person name="Pierre F."/>
            <person name="Priest M."/>
            <person name="Raghuraman S."/>
            <person name="Rege F."/>
            <person name="Reyes R."/>
            <person name="Rise C."/>
            <person name="Rogov P."/>
            <person name="Ross K."/>
            <person name="Ryan E."/>
            <person name="Settipalli S."/>
            <person name="Shea T."/>
            <person name="Sherpa N."/>
            <person name="Shi L."/>
            <person name="Shih D."/>
            <person name="Sparrow T."/>
            <person name="Spaulding J."/>
            <person name="Stalker J."/>
            <person name="Stange-Thomann N."/>
            <person name="Stavropoulos S."/>
            <person name="Stone C."/>
            <person name="Strader C."/>
            <person name="Tesfaye S."/>
            <person name="Thomson T."/>
            <person name="Thoulutsang Y."/>
            <person name="Thoulutsang D."/>
            <person name="Topham K."/>
            <person name="Topping I."/>
            <person name="Tsamla T."/>
            <person name="Vassiliev H."/>
            <person name="Vo A."/>
            <person name="Wangchuk T."/>
            <person name="Wangdi T."/>
            <person name="Weiand M."/>
            <person name="Wilkinson J."/>
            <person name="Wilson A."/>
            <person name="Yadav S."/>
            <person name="Young G."/>
            <person name="Yu Q."/>
            <person name="Zembek L."/>
            <person name="Zhong D."/>
            <person name="Zimmer A."/>
            <person name="Zwirko Z."/>
            <person name="Jaffe D.B."/>
            <person name="Alvarez P."/>
            <person name="Brockman W."/>
            <person name="Butler J."/>
            <person name="Chin C."/>
            <person name="Gnerre S."/>
            <person name="Grabherr M."/>
            <person name="Kleber M."/>
            <person name="Mauceli E."/>
            <person name="MacCallum I."/>
        </authorList>
    </citation>
    <scope>NUCLEOTIDE SEQUENCE [LARGE SCALE GENOMIC DNA]</scope>
    <source>
        <strain evidence="10">Tucson 15081-1352.22</strain>
    </source>
</reference>
<protein>
    <recommendedName>
        <fullName evidence="11">Ionotropic glutamate receptor C-terminal domain-containing protein</fullName>
    </recommendedName>
</protein>